<proteinExistence type="predicted"/>
<evidence type="ECO:0000313" key="5">
    <source>
        <dbReference type="Proteomes" id="UP000195963"/>
    </source>
</evidence>
<organism evidence="4 5">
    <name type="scientific">Photobacterium malacitanum</name>
    <dbReference type="NCBI Taxonomy" id="2204294"/>
    <lineage>
        <taxon>Bacteria</taxon>
        <taxon>Pseudomonadati</taxon>
        <taxon>Pseudomonadota</taxon>
        <taxon>Gammaproteobacteria</taxon>
        <taxon>Vibrionales</taxon>
        <taxon>Vibrionaceae</taxon>
        <taxon>Photobacterium</taxon>
    </lineage>
</organism>
<dbReference type="PANTHER" id="PTHR34606:SF4">
    <property type="entry name" value="OUTER MEMBRANE LIPOPROTEIN DOLP"/>
    <property type="match status" value="1"/>
</dbReference>
<name>A0A1Y6MJI8_9GAMM</name>
<feature type="signal peptide" evidence="2">
    <location>
        <begin position="1"/>
        <end position="17"/>
    </location>
</feature>
<dbReference type="InterPro" id="IPR051686">
    <property type="entry name" value="Lipoprotein_DolP"/>
</dbReference>
<feature type="domain" description="BON" evidence="3">
    <location>
        <begin position="111"/>
        <end position="178"/>
    </location>
</feature>
<dbReference type="AlphaFoldDB" id="A0A1Y6MJI8"/>
<dbReference type="EMBL" id="FYAK01000005">
    <property type="protein sequence ID" value="SMY36765.1"/>
    <property type="molecule type" value="Genomic_DNA"/>
</dbReference>
<evidence type="ECO:0000256" key="2">
    <source>
        <dbReference type="SAM" id="SignalP"/>
    </source>
</evidence>
<evidence type="ECO:0000256" key="1">
    <source>
        <dbReference type="ARBA" id="ARBA00022729"/>
    </source>
</evidence>
<dbReference type="InterPro" id="IPR007055">
    <property type="entry name" value="BON_dom"/>
</dbReference>
<keyword evidence="5" id="KW-1185">Reference proteome</keyword>
<keyword evidence="1 2" id="KW-0732">Signal</keyword>
<dbReference type="PROSITE" id="PS50914">
    <property type="entry name" value="BON"/>
    <property type="match status" value="2"/>
</dbReference>
<dbReference type="Pfam" id="PF04972">
    <property type="entry name" value="BON"/>
    <property type="match status" value="2"/>
</dbReference>
<dbReference type="Gene3D" id="3.30.1340.30">
    <property type="match status" value="1"/>
</dbReference>
<feature type="chain" id="PRO_5013346050" evidence="2">
    <location>
        <begin position="18"/>
        <end position="182"/>
    </location>
</feature>
<dbReference type="InterPro" id="IPR014004">
    <property type="entry name" value="Transpt-assoc_nodulatn_dom_bac"/>
</dbReference>
<keyword evidence="4" id="KW-0449">Lipoprotein</keyword>
<dbReference type="PANTHER" id="PTHR34606">
    <property type="entry name" value="BON DOMAIN-CONTAINING PROTEIN"/>
    <property type="match status" value="1"/>
</dbReference>
<dbReference type="PROSITE" id="PS51257">
    <property type="entry name" value="PROKAR_LIPOPROTEIN"/>
    <property type="match status" value="1"/>
</dbReference>
<dbReference type="RefSeq" id="WP_087845563.1">
    <property type="nucleotide sequence ID" value="NZ_FYAK01000005.1"/>
</dbReference>
<evidence type="ECO:0000259" key="3">
    <source>
        <dbReference type="PROSITE" id="PS50914"/>
    </source>
</evidence>
<dbReference type="Proteomes" id="UP000195963">
    <property type="component" value="Unassembled WGS sequence"/>
</dbReference>
<protein>
    <submittedName>
        <fullName evidence="4">Outer membrane lipoprotein</fullName>
    </submittedName>
</protein>
<sequence>MKWLVAFVVISSLSLTGCSVFSTQDPRNSGQHWQDQKIEMDIAGVAHTRKYTKQLSIDSVALDGTVLLVGQATSQALKQAFVDQIRNITGVDRIYNQIQVRPLLTMASISGDAWLTTKVKSQLIASKQLTNVVIKVITENKRVFLLGYVAPEQAAIATNIARNVSGVEHVITLFEKPQRSGY</sequence>
<accession>A0A1Y6MJI8</accession>
<reference evidence="5" key="1">
    <citation type="submission" date="2017-06" db="EMBL/GenBank/DDBJ databases">
        <authorList>
            <person name="Rodrigo-Torres L."/>
            <person name="Arahal R.D."/>
            <person name="Lucena T."/>
        </authorList>
    </citation>
    <scope>NUCLEOTIDE SEQUENCE [LARGE SCALE GENOMIC DNA]</scope>
    <source>
        <strain evidence="5">CECT 9190</strain>
    </source>
</reference>
<evidence type="ECO:0000313" key="4">
    <source>
        <dbReference type="EMBL" id="SMY36765.1"/>
    </source>
</evidence>
<dbReference type="SMART" id="SM00749">
    <property type="entry name" value="BON"/>
    <property type="match status" value="1"/>
</dbReference>
<gene>
    <name evidence="4" type="ORF">PMAL9190_02612</name>
</gene>
<feature type="domain" description="BON" evidence="3">
    <location>
        <begin position="34"/>
        <end position="102"/>
    </location>
</feature>